<keyword evidence="1" id="KW-1133">Transmembrane helix</keyword>
<dbReference type="EMBL" id="JAGYWB010000002">
    <property type="protein sequence ID" value="KAI0529759.1"/>
    <property type="molecule type" value="Genomic_DNA"/>
</dbReference>
<organism evidence="2 3">
    <name type="scientific">Dendrobium nobile</name>
    <name type="common">Orchid</name>
    <dbReference type="NCBI Taxonomy" id="94219"/>
    <lineage>
        <taxon>Eukaryota</taxon>
        <taxon>Viridiplantae</taxon>
        <taxon>Streptophyta</taxon>
        <taxon>Embryophyta</taxon>
        <taxon>Tracheophyta</taxon>
        <taxon>Spermatophyta</taxon>
        <taxon>Magnoliopsida</taxon>
        <taxon>Liliopsida</taxon>
        <taxon>Asparagales</taxon>
        <taxon>Orchidaceae</taxon>
        <taxon>Epidendroideae</taxon>
        <taxon>Malaxideae</taxon>
        <taxon>Dendrobiinae</taxon>
        <taxon>Dendrobium</taxon>
    </lineage>
</organism>
<evidence type="ECO:0000256" key="1">
    <source>
        <dbReference type="SAM" id="Phobius"/>
    </source>
</evidence>
<keyword evidence="3" id="KW-1185">Reference proteome</keyword>
<accession>A0A8T3CBX0</accession>
<name>A0A8T3CBX0_DENNO</name>
<keyword evidence="1" id="KW-0812">Transmembrane</keyword>
<sequence>MADDFLQSDVILGEKKIEGPLELQSFSDVDWASDKATRQSTSGHCTFLGNTPYPGVSKSNTRWPAPQQKLSTGQLQRLFLKSYGSVDFCYISIFVLLLPQVYIVIACLPSHLQTIWSSTPERNIYKMTITLFVTIFIRK</sequence>
<feature type="transmembrane region" description="Helical" evidence="1">
    <location>
        <begin position="88"/>
        <end position="111"/>
    </location>
</feature>
<keyword evidence="1" id="KW-0472">Membrane</keyword>
<evidence type="ECO:0000313" key="2">
    <source>
        <dbReference type="EMBL" id="KAI0529759.1"/>
    </source>
</evidence>
<evidence type="ECO:0000313" key="3">
    <source>
        <dbReference type="Proteomes" id="UP000829196"/>
    </source>
</evidence>
<protein>
    <submittedName>
        <fullName evidence="2">Uncharacterized protein</fullName>
    </submittedName>
</protein>
<reference evidence="2" key="1">
    <citation type="journal article" date="2022" name="Front. Genet.">
        <title>Chromosome-Scale Assembly of the Dendrobium nobile Genome Provides Insights Into the Molecular Mechanism of the Biosynthesis of the Medicinal Active Ingredient of Dendrobium.</title>
        <authorList>
            <person name="Xu Q."/>
            <person name="Niu S.-C."/>
            <person name="Li K.-L."/>
            <person name="Zheng P.-J."/>
            <person name="Zhang X.-J."/>
            <person name="Jia Y."/>
            <person name="Liu Y."/>
            <person name="Niu Y.-X."/>
            <person name="Yu L.-H."/>
            <person name="Chen D.-F."/>
            <person name="Zhang G.-Q."/>
        </authorList>
    </citation>
    <scope>NUCLEOTIDE SEQUENCE</scope>
    <source>
        <tissue evidence="2">Leaf</tissue>
    </source>
</reference>
<dbReference type="Proteomes" id="UP000829196">
    <property type="component" value="Unassembled WGS sequence"/>
</dbReference>
<proteinExistence type="predicted"/>
<comment type="caution">
    <text evidence="2">The sequence shown here is derived from an EMBL/GenBank/DDBJ whole genome shotgun (WGS) entry which is preliminary data.</text>
</comment>
<gene>
    <name evidence="2" type="ORF">KFK09_002317</name>
</gene>
<dbReference type="AlphaFoldDB" id="A0A8T3CBX0"/>